<dbReference type="InterPro" id="IPR029069">
    <property type="entry name" value="HotDog_dom_sf"/>
</dbReference>
<dbReference type="Proteomes" id="UP000444980">
    <property type="component" value="Unassembled WGS sequence"/>
</dbReference>
<keyword evidence="2" id="KW-0378">Hydrolase</keyword>
<accession>A0A7I9UXY7</accession>
<dbReference type="AlphaFoldDB" id="A0A7I9UXY7"/>
<comment type="caution">
    <text evidence="3">The sequence shown here is derived from an EMBL/GenBank/DDBJ whole genome shotgun (WGS) entry which is preliminary data.</text>
</comment>
<dbReference type="GO" id="GO:0047617">
    <property type="term" value="F:fatty acyl-CoA hydrolase activity"/>
    <property type="evidence" value="ECO:0007669"/>
    <property type="project" value="TreeGrafter"/>
</dbReference>
<dbReference type="OrthoDB" id="9799036at2"/>
<name>A0A7I9UXY7_9ACTN</name>
<comment type="similarity">
    <text evidence="1">Belongs to the 4-hydroxybenzoyl-CoA thioesterase family.</text>
</comment>
<dbReference type="Pfam" id="PF13279">
    <property type="entry name" value="4HBT_2"/>
    <property type="match status" value="1"/>
</dbReference>
<dbReference type="PANTHER" id="PTHR31793">
    <property type="entry name" value="4-HYDROXYBENZOYL-COA THIOESTERASE FAMILY MEMBER"/>
    <property type="match status" value="1"/>
</dbReference>
<evidence type="ECO:0000313" key="4">
    <source>
        <dbReference type="Proteomes" id="UP000444980"/>
    </source>
</evidence>
<organism evidence="3 4">
    <name type="scientific">Gordonia crocea</name>
    <dbReference type="NCBI Taxonomy" id="589162"/>
    <lineage>
        <taxon>Bacteria</taxon>
        <taxon>Bacillati</taxon>
        <taxon>Actinomycetota</taxon>
        <taxon>Actinomycetes</taxon>
        <taxon>Mycobacteriales</taxon>
        <taxon>Gordoniaceae</taxon>
        <taxon>Gordonia</taxon>
    </lineage>
</organism>
<evidence type="ECO:0000256" key="2">
    <source>
        <dbReference type="ARBA" id="ARBA00022801"/>
    </source>
</evidence>
<dbReference type="SUPFAM" id="SSF54637">
    <property type="entry name" value="Thioesterase/thiol ester dehydrase-isomerase"/>
    <property type="match status" value="1"/>
</dbReference>
<protein>
    <submittedName>
        <fullName evidence="3">Thioesterase</fullName>
    </submittedName>
</protein>
<reference evidence="4" key="1">
    <citation type="submission" date="2019-06" db="EMBL/GenBank/DDBJ databases">
        <title>Gordonia isolated from sludge of a wastewater treatment plant.</title>
        <authorList>
            <person name="Tamura T."/>
            <person name="Aoyama K."/>
            <person name="Kang Y."/>
            <person name="Saito S."/>
            <person name="Akiyama N."/>
            <person name="Yazawa K."/>
            <person name="Gonoi T."/>
            <person name="Mikami Y."/>
        </authorList>
    </citation>
    <scope>NUCLEOTIDE SEQUENCE [LARGE SCALE GENOMIC DNA]</scope>
    <source>
        <strain evidence="4">NBRC 107697</strain>
    </source>
</reference>
<evidence type="ECO:0000313" key="3">
    <source>
        <dbReference type="EMBL" id="GED98038.1"/>
    </source>
</evidence>
<evidence type="ECO:0000256" key="1">
    <source>
        <dbReference type="ARBA" id="ARBA00005953"/>
    </source>
</evidence>
<dbReference type="EMBL" id="BJOU01000001">
    <property type="protein sequence ID" value="GED98038.1"/>
    <property type="molecule type" value="Genomic_DNA"/>
</dbReference>
<gene>
    <name evidence="3" type="ORF">nbrc107697_20770</name>
</gene>
<dbReference type="PANTHER" id="PTHR31793:SF27">
    <property type="entry name" value="NOVEL THIOESTERASE SUPERFAMILY DOMAIN AND SAPOSIN A-TYPE DOMAIN CONTAINING PROTEIN (0610012H03RIK)"/>
    <property type="match status" value="1"/>
</dbReference>
<dbReference type="InterPro" id="IPR050563">
    <property type="entry name" value="4-hydroxybenzoyl-CoA_TE"/>
</dbReference>
<sequence length="146" mass="16460">MSDSPDVFEVHLRWGDMDALAHINNVQIARLFEQSRVEAFNRWFGDGRKGIHLLVARQEIEYRAILHYTVEPVRIICSISAIGRASFEFGYELVDPKGTVCAIAETTVVTMDRDGKPTPIPDTVRAILEEHQGPPAAFRRRSGNPE</sequence>
<dbReference type="CDD" id="cd00586">
    <property type="entry name" value="4HBT"/>
    <property type="match status" value="1"/>
</dbReference>
<proteinExistence type="inferred from homology"/>
<dbReference type="RefSeq" id="WP_161927282.1">
    <property type="nucleotide sequence ID" value="NZ_BJOU01000001.1"/>
</dbReference>
<keyword evidence="4" id="KW-1185">Reference proteome</keyword>
<dbReference type="Gene3D" id="3.10.129.10">
    <property type="entry name" value="Hotdog Thioesterase"/>
    <property type="match status" value="1"/>
</dbReference>